<gene>
    <name evidence="3" type="ORF">KF707C_49450</name>
</gene>
<organism evidence="3 4">
    <name type="scientific">Metapseudomonas furukawaii</name>
    <name type="common">Pseudomonas furukawaii</name>
    <dbReference type="NCBI Taxonomy" id="1149133"/>
    <lineage>
        <taxon>Bacteria</taxon>
        <taxon>Pseudomonadati</taxon>
        <taxon>Pseudomonadota</taxon>
        <taxon>Gammaproteobacteria</taxon>
        <taxon>Pseudomonadales</taxon>
        <taxon>Pseudomonadaceae</taxon>
        <taxon>Metapseudomonas</taxon>
    </lineage>
</organism>
<name>A0AAD1FII0_METFU</name>
<dbReference type="SUPFAM" id="SSF52768">
    <property type="entry name" value="Arginase/deacetylase"/>
    <property type="match status" value="1"/>
</dbReference>
<dbReference type="GO" id="GO:0040029">
    <property type="term" value="P:epigenetic regulation of gene expression"/>
    <property type="evidence" value="ECO:0007669"/>
    <property type="project" value="TreeGrafter"/>
</dbReference>
<dbReference type="Gene3D" id="3.40.800.20">
    <property type="entry name" value="Histone deacetylase domain"/>
    <property type="match status" value="1"/>
</dbReference>
<keyword evidence="4" id="KW-1185">Reference proteome</keyword>
<dbReference type="KEGG" id="pfuw:KF707C_49450"/>
<evidence type="ECO:0000313" key="4">
    <source>
        <dbReference type="Proteomes" id="UP000218554"/>
    </source>
</evidence>
<accession>A0AAD1FII0</accession>
<dbReference type="InterPro" id="IPR037138">
    <property type="entry name" value="His_deacetylse_dom_sf"/>
</dbReference>
<dbReference type="PANTHER" id="PTHR10625:SF31">
    <property type="entry name" value="HISTONE DEACETYLASE DOMAIN-CONTAINING PROTEIN"/>
    <property type="match status" value="1"/>
</dbReference>
<evidence type="ECO:0000259" key="2">
    <source>
        <dbReference type="Pfam" id="PF00850"/>
    </source>
</evidence>
<comment type="similarity">
    <text evidence="1">Belongs to the histone deacetylase family.</text>
</comment>
<dbReference type="PRINTS" id="PR01270">
    <property type="entry name" value="HDASUPER"/>
</dbReference>
<dbReference type="Proteomes" id="UP000218554">
    <property type="component" value="Chromosome"/>
</dbReference>
<sequence length="372" mass="39853">MNTKTTGWIWDERFITHDTRAWSLPWQEPIDHPEKGDTKRRFASLVKRSGLEQHLVPLPFSPASEADLLRVHTPEYVDRILNPTGPAWSDAGDGETPVGPGSADVARLAAGAVISTFGAVVSGTVTNAYALVRPPGHHAIAGQGMGYCIFHNTAIGIRHLQQTGAVSRVAVIDWDVHHGNGTETLFYDDPSVLTISLHQDDLYPIGRGKVQDVGTGPGVGANLNIPLPAGSGRGAYVAAFERVVVPAIRRFRPDLIVIASGFDSAAMDPFGRQLLHSEAYRELTTLVMDLADEVCKSRVAAVHEGGYDPLMGPFCGLAVVETLAGRRTAVEDPWIGTVLNLPEQALLPHHDAAIRACEQLVAGVPDGSGKAR</sequence>
<dbReference type="EMBL" id="AP014862">
    <property type="protein sequence ID" value="BAU76633.1"/>
    <property type="molecule type" value="Genomic_DNA"/>
</dbReference>
<dbReference type="InterPro" id="IPR000286">
    <property type="entry name" value="HDACs"/>
</dbReference>
<dbReference type="GO" id="GO:0005737">
    <property type="term" value="C:cytoplasm"/>
    <property type="evidence" value="ECO:0007669"/>
    <property type="project" value="TreeGrafter"/>
</dbReference>
<dbReference type="InterPro" id="IPR023696">
    <property type="entry name" value="Ureohydrolase_dom_sf"/>
</dbReference>
<evidence type="ECO:0000313" key="3">
    <source>
        <dbReference type="EMBL" id="BAU76633.1"/>
    </source>
</evidence>
<dbReference type="RefSeq" id="WP_003457348.1">
    <property type="nucleotide sequence ID" value="NZ_AJMR01000231.1"/>
</dbReference>
<reference evidence="3 4" key="2">
    <citation type="journal article" date="2017" name="Int. J. Syst. Evol. Microbiol.">
        <title>Pseudomonas furukawaii sp. nov., a polychlorinated biphenyl-degrading bacterium isolated from biphenyl-contaminated soil in Japan.</title>
        <authorList>
            <person name="Kimura N."/>
            <person name="Watanabe T."/>
            <person name="Suenaga H."/>
            <person name="Fujihara H."/>
            <person name="Futagami T."/>
            <person name="Goto M."/>
            <person name="Hanada S."/>
            <person name="Hirose J."/>
        </authorList>
    </citation>
    <scope>NUCLEOTIDE SEQUENCE [LARGE SCALE GENOMIC DNA]</scope>
    <source>
        <strain evidence="4">DSM 10086 / NBRC 110670 / KF707</strain>
    </source>
</reference>
<dbReference type="InterPro" id="IPR023801">
    <property type="entry name" value="His_deacetylse_dom"/>
</dbReference>
<proteinExistence type="inferred from homology"/>
<feature type="domain" description="Histone deacetylase" evidence="2">
    <location>
        <begin position="32"/>
        <end position="310"/>
    </location>
</feature>
<dbReference type="GO" id="GO:0004407">
    <property type="term" value="F:histone deacetylase activity"/>
    <property type="evidence" value="ECO:0007669"/>
    <property type="project" value="TreeGrafter"/>
</dbReference>
<protein>
    <submittedName>
        <fullName evidence="3">Deacetylase, including yeast histone deacetylase and acetoin utilization protein</fullName>
    </submittedName>
</protein>
<dbReference type="PANTHER" id="PTHR10625">
    <property type="entry name" value="HISTONE DEACETYLASE HDAC1-RELATED"/>
    <property type="match status" value="1"/>
</dbReference>
<dbReference type="AlphaFoldDB" id="A0AAD1FII0"/>
<evidence type="ECO:0000256" key="1">
    <source>
        <dbReference type="ARBA" id="ARBA00005947"/>
    </source>
</evidence>
<dbReference type="Pfam" id="PF00850">
    <property type="entry name" value="Hist_deacetyl"/>
    <property type="match status" value="1"/>
</dbReference>
<dbReference type="CDD" id="cd09996">
    <property type="entry name" value="HDAC_classII_1"/>
    <property type="match status" value="1"/>
</dbReference>
<reference evidence="4" key="1">
    <citation type="submission" date="2015-05" db="EMBL/GenBank/DDBJ databases">
        <title>Draft genome sequencing of a biphenyl-degrading bacterium, Pseudomonas balearica KF707 (=NBRC110670).</title>
        <authorList>
            <person name="Kimura N."/>
            <person name="Hirose J."/>
            <person name="Watanabe T."/>
            <person name="Suenaga H."/>
            <person name="Fujihara H."/>
            <person name="Noguchi M."/>
            <person name="Hashimoto M."/>
            <person name="Shimodaira J."/>
            <person name="Tsuchikane K."/>
            <person name="Hosoyama A."/>
            <person name="Yamazoe A."/>
            <person name="Fujita N."/>
            <person name="Furukawa K."/>
        </authorList>
    </citation>
    <scope>NUCLEOTIDE SEQUENCE [LARGE SCALE GENOMIC DNA]</scope>
    <source>
        <strain evidence="4">DSM 10086 / NBRC 110670 / KF707</strain>
    </source>
</reference>